<dbReference type="InterPro" id="IPR040361">
    <property type="entry name" value="TPD1"/>
</dbReference>
<comment type="cofactor">
    <cofactor evidence="1">
        <name>a divalent metal cation</name>
        <dbReference type="ChEBI" id="CHEBI:60240"/>
    </cofactor>
</comment>
<dbReference type="InterPro" id="IPR006941">
    <property type="entry name" value="RNase_CAF1"/>
</dbReference>
<keyword evidence="6" id="KW-1185">Reference proteome</keyword>
<feature type="region of interest" description="Disordered" evidence="4">
    <location>
        <begin position="235"/>
        <end position="271"/>
    </location>
</feature>
<reference evidence="5 6" key="1">
    <citation type="submission" date="2020-08" db="EMBL/GenBank/DDBJ databases">
        <title>Plant Genome Project.</title>
        <authorList>
            <person name="Zhang R.-G."/>
        </authorList>
    </citation>
    <scope>NUCLEOTIDE SEQUENCE [LARGE SCALE GENOMIC DNA]</scope>
    <source>
        <tissue evidence="5">Rhizome</tissue>
    </source>
</reference>
<name>A0A8J5EUR8_ZINOF</name>
<sequence>MLGLNSNSFFSFFSDESLLQNKILRKMKGDYRRLFATAIPAFTLLVHADCSIWSIKVDQIQNGWLNNGEMPIYSVAVRNNCDIPGGCRLGDVHLTCADFNPSFLIDPDIFRHLSSHDCLLMNGANLTRSGVVASFEYAYPKLYPINVSSATHAESAVCLGALPILTLGLLPRLRPFSTDAAGGGSVAVKQVTRFNFNAALEGLRACVEESDFVAVDLEMTGVTSAPWRDSFDSVSAPSAGIHPRARSSPIPEGPVEGGGSGPRGEKEGPTLEVREGLGTMVETVRGETEGTESAVGLAITSWKVELEDLLQGVLLALTTGRKGEETWKGEEDADTAGVDLERGTDCSIEDIDVLQGPSGYLPSGIPTYTVSVLNLCSGGCSFGNIHLSCGKFSSARLINPRVFRRLSINDCLLNDGRPLDPGAVVSFEYANSFSYPLAISNATCLR</sequence>
<protein>
    <submittedName>
        <fullName evidence="5">Uncharacterized protein</fullName>
    </submittedName>
</protein>
<evidence type="ECO:0000256" key="4">
    <source>
        <dbReference type="SAM" id="MobiDB-lite"/>
    </source>
</evidence>
<dbReference type="SUPFAM" id="SSF53098">
    <property type="entry name" value="Ribonuclease H-like"/>
    <property type="match status" value="1"/>
</dbReference>
<dbReference type="GO" id="GO:0003676">
    <property type="term" value="F:nucleic acid binding"/>
    <property type="evidence" value="ECO:0007669"/>
    <property type="project" value="InterPro"/>
</dbReference>
<comment type="caution">
    <text evidence="5">The sequence shown here is derived from an EMBL/GenBank/DDBJ whole genome shotgun (WGS) entry which is preliminary data.</text>
</comment>
<evidence type="ECO:0000313" key="6">
    <source>
        <dbReference type="Proteomes" id="UP000734854"/>
    </source>
</evidence>
<dbReference type="InterPro" id="IPR012337">
    <property type="entry name" value="RNaseH-like_sf"/>
</dbReference>
<accession>A0A8J5EUR8</accession>
<dbReference type="AlphaFoldDB" id="A0A8J5EUR8"/>
<dbReference type="Pfam" id="PF04857">
    <property type="entry name" value="CAF1"/>
    <property type="match status" value="1"/>
</dbReference>
<dbReference type="InterPro" id="IPR036397">
    <property type="entry name" value="RNaseH_sf"/>
</dbReference>
<dbReference type="PANTHER" id="PTHR33184">
    <property type="entry name" value="PROTEIN TAPETUM DETERMINANT 1-LIKE-RELATED"/>
    <property type="match status" value="1"/>
</dbReference>
<dbReference type="Pfam" id="PF24068">
    <property type="entry name" value="TPD1_C"/>
    <property type="match status" value="2"/>
</dbReference>
<dbReference type="EMBL" id="JACMSC010000019">
    <property type="protein sequence ID" value="KAG6473763.1"/>
    <property type="molecule type" value="Genomic_DNA"/>
</dbReference>
<evidence type="ECO:0000256" key="3">
    <source>
        <dbReference type="ARBA" id="ARBA00022729"/>
    </source>
</evidence>
<evidence type="ECO:0000256" key="1">
    <source>
        <dbReference type="ARBA" id="ARBA00001968"/>
    </source>
</evidence>
<proteinExistence type="inferred from homology"/>
<organism evidence="5 6">
    <name type="scientific">Zingiber officinale</name>
    <name type="common">Ginger</name>
    <name type="synonym">Amomum zingiber</name>
    <dbReference type="NCBI Taxonomy" id="94328"/>
    <lineage>
        <taxon>Eukaryota</taxon>
        <taxon>Viridiplantae</taxon>
        <taxon>Streptophyta</taxon>
        <taxon>Embryophyta</taxon>
        <taxon>Tracheophyta</taxon>
        <taxon>Spermatophyta</taxon>
        <taxon>Magnoliopsida</taxon>
        <taxon>Liliopsida</taxon>
        <taxon>Zingiberales</taxon>
        <taxon>Zingiberaceae</taxon>
        <taxon>Zingiber</taxon>
    </lineage>
</organism>
<dbReference type="PANTHER" id="PTHR33184:SF67">
    <property type="entry name" value="PROTEIN TAPETUM DETERMINANT 1"/>
    <property type="match status" value="1"/>
</dbReference>
<gene>
    <name evidence="5" type="ORF">ZIOFF_067680</name>
</gene>
<dbReference type="Gene3D" id="3.30.420.10">
    <property type="entry name" value="Ribonuclease H-like superfamily/Ribonuclease H"/>
    <property type="match status" value="1"/>
</dbReference>
<evidence type="ECO:0000256" key="2">
    <source>
        <dbReference type="ARBA" id="ARBA00008372"/>
    </source>
</evidence>
<dbReference type="Proteomes" id="UP000734854">
    <property type="component" value="Unassembled WGS sequence"/>
</dbReference>
<dbReference type="GO" id="GO:0001709">
    <property type="term" value="P:cell fate determination"/>
    <property type="evidence" value="ECO:0007669"/>
    <property type="project" value="TreeGrafter"/>
</dbReference>
<comment type="similarity">
    <text evidence="2">Belongs to the CAF1 family.</text>
</comment>
<evidence type="ECO:0000313" key="5">
    <source>
        <dbReference type="EMBL" id="KAG6473763.1"/>
    </source>
</evidence>
<keyword evidence="3" id="KW-0732">Signal</keyword>